<sequence>MNDLPRALIFDCDGTLLLTADIHFTAISTALDNQGVTIEKDWYLRQSGLSRLDLVKKVALETGAVLDVARFCRESIGATVALAHCARPNPPVVALARDRSNSMPKALATNSELPIVTAFLHATRLSECFDVVVTREDVSQPKPHPAIFLLAARQLGIDPQHCLVFEDSPEGLAAADSAGMKSIDVNNTDIFRNSD</sequence>
<dbReference type="Gene3D" id="3.40.50.1000">
    <property type="entry name" value="HAD superfamily/HAD-like"/>
    <property type="match status" value="1"/>
</dbReference>
<dbReference type="PANTHER" id="PTHR43481">
    <property type="entry name" value="FRUCTOSE-1-PHOSPHATE PHOSPHATASE"/>
    <property type="match status" value="1"/>
</dbReference>
<dbReference type="Gene3D" id="1.10.150.240">
    <property type="entry name" value="Putative phosphatase, domain 2"/>
    <property type="match status" value="1"/>
</dbReference>
<dbReference type="InterPro" id="IPR023214">
    <property type="entry name" value="HAD_sf"/>
</dbReference>
<evidence type="ECO:0000313" key="2">
    <source>
        <dbReference type="Proteomes" id="UP001431784"/>
    </source>
</evidence>
<dbReference type="PANTHER" id="PTHR43481:SF4">
    <property type="entry name" value="GLYCEROL-1-PHOSPHATE PHOSPHOHYDROLASE 1-RELATED"/>
    <property type="match status" value="1"/>
</dbReference>
<dbReference type="NCBIfam" id="TIGR01509">
    <property type="entry name" value="HAD-SF-IA-v3"/>
    <property type="match status" value="1"/>
</dbReference>
<keyword evidence="2" id="KW-1185">Reference proteome</keyword>
<dbReference type="Proteomes" id="UP001431784">
    <property type="component" value="Unassembled WGS sequence"/>
</dbReference>
<dbReference type="SFLD" id="SFLDS00003">
    <property type="entry name" value="Haloacid_Dehalogenase"/>
    <property type="match status" value="1"/>
</dbReference>
<proteinExistence type="predicted"/>
<dbReference type="EMBL" id="JAQZSM010000011">
    <property type="protein sequence ID" value="MDD7971935.1"/>
    <property type="molecule type" value="Genomic_DNA"/>
</dbReference>
<protein>
    <submittedName>
        <fullName evidence="1">HAD family phosphatase</fullName>
    </submittedName>
</protein>
<accession>A0ABT5T9Z6</accession>
<evidence type="ECO:0000313" key="1">
    <source>
        <dbReference type="EMBL" id="MDD7971935.1"/>
    </source>
</evidence>
<dbReference type="InterPro" id="IPR023198">
    <property type="entry name" value="PGP-like_dom2"/>
</dbReference>
<dbReference type="InterPro" id="IPR006439">
    <property type="entry name" value="HAD-SF_hydro_IA"/>
</dbReference>
<dbReference type="SFLD" id="SFLDG01129">
    <property type="entry name" value="C1.5:_HAD__Beta-PGM__Phosphata"/>
    <property type="match status" value="1"/>
</dbReference>
<organism evidence="1 2">
    <name type="scientific">Roseinatronobacter alkalisoli</name>
    <dbReference type="NCBI Taxonomy" id="3028235"/>
    <lineage>
        <taxon>Bacteria</taxon>
        <taxon>Pseudomonadati</taxon>
        <taxon>Pseudomonadota</taxon>
        <taxon>Alphaproteobacteria</taxon>
        <taxon>Rhodobacterales</taxon>
        <taxon>Paracoccaceae</taxon>
        <taxon>Roseinatronobacter</taxon>
    </lineage>
</organism>
<dbReference type="InterPro" id="IPR051806">
    <property type="entry name" value="HAD-like_SPP"/>
</dbReference>
<dbReference type="CDD" id="cd07505">
    <property type="entry name" value="HAD_BPGM-like"/>
    <property type="match status" value="1"/>
</dbReference>
<dbReference type="RefSeq" id="WP_274352615.1">
    <property type="nucleotide sequence ID" value="NZ_JAQZSM010000011.1"/>
</dbReference>
<reference evidence="1" key="1">
    <citation type="submission" date="2023-02" db="EMBL/GenBank/DDBJ databases">
        <title>Description of Roseinatronobacter alkalisoli sp. nov., an alkaliphilic bacerium isolated from soda soil.</title>
        <authorList>
            <person name="Wei W."/>
        </authorList>
    </citation>
    <scope>NUCLEOTIDE SEQUENCE</scope>
    <source>
        <strain evidence="1">HJB301</strain>
    </source>
</reference>
<name>A0ABT5T9Z6_9RHOB</name>
<comment type="caution">
    <text evidence="1">The sequence shown here is derived from an EMBL/GenBank/DDBJ whole genome shotgun (WGS) entry which is preliminary data.</text>
</comment>
<dbReference type="SUPFAM" id="SSF56784">
    <property type="entry name" value="HAD-like"/>
    <property type="match status" value="1"/>
</dbReference>
<gene>
    <name evidence="1" type="ORF">PUT78_12565</name>
</gene>
<dbReference type="InterPro" id="IPR036412">
    <property type="entry name" value="HAD-like_sf"/>
</dbReference>
<dbReference type="Pfam" id="PF00702">
    <property type="entry name" value="Hydrolase"/>
    <property type="match status" value="1"/>
</dbReference>
<dbReference type="PRINTS" id="PR00413">
    <property type="entry name" value="HADHALOGNASE"/>
</dbReference>